<feature type="compositionally biased region" description="Gly residues" evidence="1">
    <location>
        <begin position="601"/>
        <end position="615"/>
    </location>
</feature>
<feature type="compositionally biased region" description="Basic and acidic residues" evidence="1">
    <location>
        <begin position="640"/>
        <end position="654"/>
    </location>
</feature>
<feature type="compositionally biased region" description="Basic and acidic residues" evidence="1">
    <location>
        <begin position="737"/>
        <end position="776"/>
    </location>
</feature>
<feature type="region of interest" description="Disordered" evidence="1">
    <location>
        <begin position="541"/>
        <end position="776"/>
    </location>
</feature>
<dbReference type="Proteomes" id="UP000265515">
    <property type="component" value="Unassembled WGS sequence"/>
</dbReference>
<evidence type="ECO:0000313" key="2">
    <source>
        <dbReference type="EMBL" id="GBG70905.1"/>
    </source>
</evidence>
<feature type="region of interest" description="Disordered" evidence="1">
    <location>
        <begin position="41"/>
        <end position="71"/>
    </location>
</feature>
<feature type="region of interest" description="Disordered" evidence="1">
    <location>
        <begin position="305"/>
        <end position="376"/>
    </location>
</feature>
<feature type="compositionally biased region" description="Acidic residues" evidence="1">
    <location>
        <begin position="345"/>
        <end position="374"/>
    </location>
</feature>
<feature type="compositionally biased region" description="Gly residues" evidence="1">
    <location>
        <begin position="439"/>
        <end position="449"/>
    </location>
</feature>
<name>A0A388KLI0_CHABU</name>
<feature type="compositionally biased region" description="Polar residues" evidence="1">
    <location>
        <begin position="697"/>
        <end position="714"/>
    </location>
</feature>
<feature type="region of interest" description="Disordered" evidence="1">
    <location>
        <begin position="421"/>
        <end position="449"/>
    </location>
</feature>
<feature type="compositionally biased region" description="Low complexity" evidence="1">
    <location>
        <begin position="677"/>
        <end position="686"/>
    </location>
</feature>
<feature type="compositionally biased region" description="Polar residues" evidence="1">
    <location>
        <begin position="182"/>
        <end position="195"/>
    </location>
</feature>
<keyword evidence="3" id="KW-1185">Reference proteome</keyword>
<reference evidence="2 3" key="1">
    <citation type="journal article" date="2018" name="Cell">
        <title>The Chara Genome: Secondary Complexity and Implications for Plant Terrestrialization.</title>
        <authorList>
            <person name="Nishiyama T."/>
            <person name="Sakayama H."/>
            <person name="Vries J.D."/>
            <person name="Buschmann H."/>
            <person name="Saint-Marcoux D."/>
            <person name="Ullrich K.K."/>
            <person name="Haas F.B."/>
            <person name="Vanderstraeten L."/>
            <person name="Becker D."/>
            <person name="Lang D."/>
            <person name="Vosolsobe S."/>
            <person name="Rombauts S."/>
            <person name="Wilhelmsson P.K.I."/>
            <person name="Janitza P."/>
            <person name="Kern R."/>
            <person name="Heyl A."/>
            <person name="Rumpler F."/>
            <person name="Villalobos L.I.A.C."/>
            <person name="Clay J.M."/>
            <person name="Skokan R."/>
            <person name="Toyoda A."/>
            <person name="Suzuki Y."/>
            <person name="Kagoshima H."/>
            <person name="Schijlen E."/>
            <person name="Tajeshwar N."/>
            <person name="Catarino B."/>
            <person name="Hetherington A.J."/>
            <person name="Saltykova A."/>
            <person name="Bonnot C."/>
            <person name="Breuninger H."/>
            <person name="Symeonidi A."/>
            <person name="Radhakrishnan G.V."/>
            <person name="Van Nieuwerburgh F."/>
            <person name="Deforce D."/>
            <person name="Chang C."/>
            <person name="Karol K.G."/>
            <person name="Hedrich R."/>
            <person name="Ulvskov P."/>
            <person name="Glockner G."/>
            <person name="Delwiche C.F."/>
            <person name="Petrasek J."/>
            <person name="Van de Peer Y."/>
            <person name="Friml J."/>
            <person name="Beilby M."/>
            <person name="Dolan L."/>
            <person name="Kohara Y."/>
            <person name="Sugano S."/>
            <person name="Fujiyama A."/>
            <person name="Delaux P.-M."/>
            <person name="Quint M."/>
            <person name="TheiBen G."/>
            <person name="Hagemann M."/>
            <person name="Harholt J."/>
            <person name="Dunand C."/>
            <person name="Zachgo S."/>
            <person name="Langdale J."/>
            <person name="Maumus F."/>
            <person name="Straeten D.V.D."/>
            <person name="Gould S.B."/>
            <person name="Rensing S.A."/>
        </authorList>
    </citation>
    <scope>NUCLEOTIDE SEQUENCE [LARGE SCALE GENOMIC DNA]</scope>
    <source>
        <strain evidence="2 3">S276</strain>
    </source>
</reference>
<feature type="compositionally biased region" description="Low complexity" evidence="1">
    <location>
        <begin position="723"/>
        <end position="735"/>
    </location>
</feature>
<feature type="region of interest" description="Disordered" evidence="1">
    <location>
        <begin position="496"/>
        <end position="528"/>
    </location>
</feature>
<gene>
    <name evidence="2" type="ORF">CBR_g8206</name>
</gene>
<feature type="region of interest" description="Disordered" evidence="1">
    <location>
        <begin position="862"/>
        <end position="881"/>
    </location>
</feature>
<proteinExistence type="predicted"/>
<feature type="region of interest" description="Disordered" evidence="1">
    <location>
        <begin position="1002"/>
        <end position="1067"/>
    </location>
</feature>
<feature type="compositionally biased region" description="Polar residues" evidence="1">
    <location>
        <begin position="317"/>
        <end position="326"/>
    </location>
</feature>
<dbReference type="EMBL" id="BFEA01000137">
    <property type="protein sequence ID" value="GBG70905.1"/>
    <property type="molecule type" value="Genomic_DNA"/>
</dbReference>
<feature type="compositionally biased region" description="Polar residues" evidence="1">
    <location>
        <begin position="626"/>
        <end position="639"/>
    </location>
</feature>
<feature type="compositionally biased region" description="Gly residues" evidence="1">
    <location>
        <begin position="1126"/>
        <end position="1137"/>
    </location>
</feature>
<sequence length="1146" mass="120875">MAERRRAMPRPSRTGAADLGMDLVRAGHVAGPGWSFPVREEDEGPPGAGKVGGVGGVGGGGGGETGSLSGTSFHSRSLWGVDEDEYEGQDLDWVMDEAATIGRREGGGGGGGGGREVPIKEGWPIDGYIDSGLGNKQGKAWFGSRPGTAIPSRGSVIFHGLGNVEPSSSSGDEEKMWREISSPVSRGGDSTSSLYSPERERGGGGGGEEGGGGGGRGGRGERGEIDWVASSLYTIRQIRQKWLVRRDSESSVSPLLCAPAPDADQTHRDRHYQHAATLDEIALRAGRSVQRLSVASEPARLSRVGMVDGRDLDHGDSVTTKGSGSLTAGLPAKKAPARQERRREEEEEEEEEGEEEEGEDEEGEEGREEEEEGEVMSVLEHTIRRGIVPIAPGRGAELRPGTATATVQAHKRRFSDTVLGTYGGPGSGSGRGPWSSSSGWGGGGDLGGGPMMMTRRGGGGGAGGGGGGGGGGALTIDEGRPFEGDTLDGYEWTKRDDWSTNKRKGGRRLGSGGGRASSMARPGTAVPRRWSVLYRDLGAMEPASPSQALPDLMDSDGGSPRSQPRHVGGGIEVPIISVHSGGLSDGDSDGPETGRSQPLMGEGGRGGAGGGGGEGDLLAWRGSGRQMDTSGNSSPSPKSDNYRLLDVDEVEVVRIRSHSLTATGRPTGPPRLDVDDLTSTSLLSLPSDPPQDEDGRWSSSPAVGTGSHSQTMVDDTSLLPVGSASIYDSSSSDEMSPSEHGESRDVDSRDADKAVAWHDRKTSADRKAEDRSAWHDRKSDTITIRVEREDSTGGQPSAYRKTPLQHLLPGNKLVHHHIKKRLQRVRKRSRDSGDEMLNSIEFHPLTAWQKTLRLKCSTSTGGVGTALPQQGTRSTLEVGDGLPHRHLWEPEVSRKSPMRSAAGMDRSESGKKDSIGRGIGKVGDEGTKGGVPDGTASKKSAKVWAKRTSPVRGWGARGEVYYGSWVTDARGQPVFKMDPPVMKGSTARIAFFRRQHMLSTALGKTGHDDASSSGGSDDVSMVPWDEDSDVVSSADRRYRRTSVNNGDRSRHPSKASKKGSRVDRHGGMKYSDDVCMASFWPFLRRALDHHSSTNEGISEVYTGGSDNVGLAKGTLNHGGRSVVRGDVGGSSEGGGVIGRIAGRSTP</sequence>
<feature type="compositionally biased region" description="Gly residues" evidence="1">
    <location>
        <begin position="46"/>
        <end position="65"/>
    </location>
</feature>
<dbReference type="AlphaFoldDB" id="A0A388KLI0"/>
<comment type="caution">
    <text evidence="2">The sequence shown here is derived from an EMBL/GenBank/DDBJ whole genome shotgun (WGS) entry which is preliminary data.</text>
</comment>
<accession>A0A388KLI0</accession>
<feature type="region of interest" description="Disordered" evidence="1">
    <location>
        <begin position="161"/>
        <end position="222"/>
    </location>
</feature>
<dbReference type="Gramene" id="GBG70905">
    <property type="protein sequence ID" value="GBG70905"/>
    <property type="gene ID" value="CBR_g8206"/>
</dbReference>
<organism evidence="2 3">
    <name type="scientific">Chara braunii</name>
    <name type="common">Braun's stonewort</name>
    <dbReference type="NCBI Taxonomy" id="69332"/>
    <lineage>
        <taxon>Eukaryota</taxon>
        <taxon>Viridiplantae</taxon>
        <taxon>Streptophyta</taxon>
        <taxon>Charophyceae</taxon>
        <taxon>Charales</taxon>
        <taxon>Characeae</taxon>
        <taxon>Chara</taxon>
    </lineage>
</organism>
<evidence type="ECO:0000256" key="1">
    <source>
        <dbReference type="SAM" id="MobiDB-lite"/>
    </source>
</evidence>
<feature type="region of interest" description="Disordered" evidence="1">
    <location>
        <begin position="1123"/>
        <end position="1146"/>
    </location>
</feature>
<feature type="compositionally biased region" description="Basic and acidic residues" evidence="1">
    <location>
        <begin position="905"/>
        <end position="915"/>
    </location>
</feature>
<evidence type="ECO:0000313" key="3">
    <source>
        <dbReference type="Proteomes" id="UP000265515"/>
    </source>
</evidence>
<feature type="compositionally biased region" description="Gly residues" evidence="1">
    <location>
        <begin position="421"/>
        <end position="431"/>
    </location>
</feature>
<feature type="compositionally biased region" description="Gly residues" evidence="1">
    <location>
        <begin position="203"/>
        <end position="217"/>
    </location>
</feature>
<protein>
    <submittedName>
        <fullName evidence="2">Uncharacterized protein</fullName>
    </submittedName>
</protein>
<feature type="region of interest" description="Disordered" evidence="1">
    <location>
        <begin position="893"/>
        <end position="947"/>
    </location>
</feature>